<comment type="caution">
    <text evidence="2">The sequence shown here is derived from an EMBL/GenBank/DDBJ whole genome shotgun (WGS) entry which is preliminary data.</text>
</comment>
<gene>
    <name evidence="2" type="ORF">QE152_g23339</name>
</gene>
<proteinExistence type="predicted"/>
<organism evidence="2 3">
    <name type="scientific">Popillia japonica</name>
    <name type="common">Japanese beetle</name>
    <dbReference type="NCBI Taxonomy" id="7064"/>
    <lineage>
        <taxon>Eukaryota</taxon>
        <taxon>Metazoa</taxon>
        <taxon>Ecdysozoa</taxon>
        <taxon>Arthropoda</taxon>
        <taxon>Hexapoda</taxon>
        <taxon>Insecta</taxon>
        <taxon>Pterygota</taxon>
        <taxon>Neoptera</taxon>
        <taxon>Endopterygota</taxon>
        <taxon>Coleoptera</taxon>
        <taxon>Polyphaga</taxon>
        <taxon>Scarabaeiformia</taxon>
        <taxon>Scarabaeidae</taxon>
        <taxon>Rutelinae</taxon>
        <taxon>Popillia</taxon>
    </lineage>
</organism>
<dbReference type="SUPFAM" id="SSF48371">
    <property type="entry name" value="ARM repeat"/>
    <property type="match status" value="1"/>
</dbReference>
<protein>
    <submittedName>
        <fullName evidence="2">Uncharacterized protein</fullName>
    </submittedName>
</protein>
<dbReference type="EMBL" id="JASPKY010000231">
    <property type="protein sequence ID" value="KAK9718136.1"/>
    <property type="molecule type" value="Genomic_DNA"/>
</dbReference>
<dbReference type="InterPro" id="IPR016024">
    <property type="entry name" value="ARM-type_fold"/>
</dbReference>
<evidence type="ECO:0000256" key="1">
    <source>
        <dbReference type="ARBA" id="ARBA00022737"/>
    </source>
</evidence>
<dbReference type="AlphaFoldDB" id="A0AAW1KHJ9"/>
<dbReference type="PANTHER" id="PTHR46618">
    <property type="entry name" value="ARMADILLO REPEAT-CONTAINING PROTEIN 3"/>
    <property type="match status" value="1"/>
</dbReference>
<keyword evidence="3" id="KW-1185">Reference proteome</keyword>
<dbReference type="InterPro" id="IPR011989">
    <property type="entry name" value="ARM-like"/>
</dbReference>
<sequence>MPPKKKKAEAEKKPETTFEPVVYVTNKVSTMIDMLDSPEQNVLLRTVGTLNQIATNRDDNLCFMLAYKIYDKLLKLLSLEEIYTLRFTLGLIEKVVTKPDLIVKVPLKQLFATAELVAAKFLVLTDDIVRSLSSNILLHILKFNSMANEYVYSLGLISKIFEILTTTKEFDLASTNLQMLFYVLDSPKAEKEFMACRDFSTPYLLCLFETKHELLRCWAIKILHEIIMWRQKDILLRFGEERVVQNLMKLILKQCNLDCSSICFQAIYACLSVKECVQSFVRSLEFVQFLEWVKTCPKMFLVGPSSLILKTCSEHDDLLQILYDFSAQDSAICLFRHVNEAVILNVCDLIMNMMRHKYCLESMATSSLFRIIIEIVHNNQTFPTVPYGEKALETLHRFFVFYDKTIKLVFESGGVNMLKDVFEKLHSKFTKDGYVKMIQIMQFIMRSRYAPALTDIGIIQLVIDLYFESSHEDGMILTLMESFFENEEFREIFLERNGLHVFMDKILNRETVESSIQILVAIKKLLAYEKFGKALIDGGYVSQLRFFKDNLKFATPILDEILEMIYDFCLTLKFFYKHRLDENDKLRDDFMLIPDAINALPLDCFNVKSAKLSDRIPIYVVVLRELRSTHKNIRVKSIMELNELDRRMFSGIRRIAMNEDEINPFRRLVRDDELNFSDDSFRVLNGTEISGISTSHAFTRL</sequence>
<reference evidence="2 3" key="1">
    <citation type="journal article" date="2024" name="BMC Genomics">
        <title>De novo assembly and annotation of Popillia japonica's genome with initial clues to its potential as an invasive pest.</title>
        <authorList>
            <person name="Cucini C."/>
            <person name="Boschi S."/>
            <person name="Funari R."/>
            <person name="Cardaioli E."/>
            <person name="Iannotti N."/>
            <person name="Marturano G."/>
            <person name="Paoli F."/>
            <person name="Bruttini M."/>
            <person name="Carapelli A."/>
            <person name="Frati F."/>
            <person name="Nardi F."/>
        </authorList>
    </citation>
    <scope>NUCLEOTIDE SEQUENCE [LARGE SCALE GENOMIC DNA]</scope>
    <source>
        <strain evidence="2">DMR45628</strain>
    </source>
</reference>
<name>A0AAW1KHJ9_POPJA</name>
<accession>A0AAW1KHJ9</accession>
<dbReference type="PANTHER" id="PTHR46618:SF1">
    <property type="entry name" value="ARMADILLO REPEAT-CONTAINING PROTEIN 3"/>
    <property type="match status" value="1"/>
</dbReference>
<evidence type="ECO:0000313" key="3">
    <source>
        <dbReference type="Proteomes" id="UP001458880"/>
    </source>
</evidence>
<dbReference type="Proteomes" id="UP001458880">
    <property type="component" value="Unassembled WGS sequence"/>
</dbReference>
<dbReference type="Gene3D" id="1.25.10.10">
    <property type="entry name" value="Leucine-rich Repeat Variant"/>
    <property type="match status" value="2"/>
</dbReference>
<dbReference type="InterPro" id="IPR052441">
    <property type="entry name" value="Armadillo-Ser/Thr_Kinase"/>
</dbReference>
<evidence type="ECO:0000313" key="2">
    <source>
        <dbReference type="EMBL" id="KAK9718136.1"/>
    </source>
</evidence>
<keyword evidence="1" id="KW-0677">Repeat</keyword>